<keyword evidence="3" id="KW-1185">Reference proteome</keyword>
<dbReference type="EMBL" id="JAVFHQ010000054">
    <property type="protein sequence ID" value="KAK4541364.1"/>
    <property type="molecule type" value="Genomic_DNA"/>
</dbReference>
<accession>A0AAV9J8F7</accession>
<feature type="compositionally biased region" description="Low complexity" evidence="1">
    <location>
        <begin position="301"/>
        <end position="313"/>
    </location>
</feature>
<evidence type="ECO:0000313" key="3">
    <source>
        <dbReference type="Proteomes" id="UP001324427"/>
    </source>
</evidence>
<gene>
    <name evidence="2" type="ORF">LTR36_008122</name>
</gene>
<comment type="caution">
    <text evidence="2">The sequence shown here is derived from an EMBL/GenBank/DDBJ whole genome shotgun (WGS) entry which is preliminary data.</text>
</comment>
<evidence type="ECO:0000256" key="1">
    <source>
        <dbReference type="SAM" id="MobiDB-lite"/>
    </source>
</evidence>
<evidence type="ECO:0000313" key="2">
    <source>
        <dbReference type="EMBL" id="KAK4541364.1"/>
    </source>
</evidence>
<reference evidence="2 3" key="1">
    <citation type="submission" date="2021-11" db="EMBL/GenBank/DDBJ databases">
        <title>Black yeast isolated from Biological Soil Crust.</title>
        <authorList>
            <person name="Kurbessoian T."/>
        </authorList>
    </citation>
    <scope>NUCLEOTIDE SEQUENCE [LARGE SCALE GENOMIC DNA]</scope>
    <source>
        <strain evidence="2 3">CCFEE 5522</strain>
    </source>
</reference>
<name>A0AAV9J8F7_9PEZI</name>
<protein>
    <submittedName>
        <fullName evidence="2">Uncharacterized protein</fullName>
    </submittedName>
</protein>
<dbReference type="AlphaFoldDB" id="A0AAV9J8F7"/>
<proteinExistence type="predicted"/>
<feature type="region of interest" description="Disordered" evidence="1">
    <location>
        <begin position="147"/>
        <end position="282"/>
    </location>
</feature>
<sequence length="492" mass="52516">MPQATEEQADEAIAWLTGRLQQRNIRPEALLSRHLWSRPLKSDGTKVSTFNDDVEVLPPNMWDRDVVVELRDLFKESKGKEVTVKAFRAAVDEAAACRRETLFADDRYIREGVYMDVVNGGMLLDGETRDAMYHGKRAQDHIDQQAMRKKIGSPEHQEPLGGTVGACAGSSKGQNSAEDDASSVRVSNSGDRDLADGGEYVSTGSCNGTEKGNAGQGGDGSVQKAEGGADRTAADDAAASGDADAHDAVYLSFSDPNGPENASAGQGSDNSEHGPQDSGSQAAVAISAVAGGDEPNNIKYASSGDSNLSASASVAPGSADGAHQALEGNSQTGAGAEYGLHRATANCANDMTSITFDRSVVVEGAALATRHQAYTEKHIRTLQVEGTGLSRRHVLLPKRVKAVYDGHIRDQLLRLTADIGKKREIDWPKRVFLYKRYAHVLQWCKVRDAKGGGPQYVMGVSPNMGSPSFKSMPWADGGTFGQQMALGSRRRH</sequence>
<feature type="region of interest" description="Disordered" evidence="1">
    <location>
        <begin position="296"/>
        <end position="330"/>
    </location>
</feature>
<dbReference type="Proteomes" id="UP001324427">
    <property type="component" value="Unassembled WGS sequence"/>
</dbReference>
<organism evidence="2 3">
    <name type="scientific">Oleoguttula mirabilis</name>
    <dbReference type="NCBI Taxonomy" id="1507867"/>
    <lineage>
        <taxon>Eukaryota</taxon>
        <taxon>Fungi</taxon>
        <taxon>Dikarya</taxon>
        <taxon>Ascomycota</taxon>
        <taxon>Pezizomycotina</taxon>
        <taxon>Dothideomycetes</taxon>
        <taxon>Dothideomycetidae</taxon>
        <taxon>Mycosphaerellales</taxon>
        <taxon>Teratosphaeriaceae</taxon>
        <taxon>Oleoguttula</taxon>
    </lineage>
</organism>